<keyword evidence="2" id="KW-0238">DNA-binding</keyword>
<dbReference type="InterPro" id="IPR009057">
    <property type="entry name" value="Homeodomain-like_sf"/>
</dbReference>
<dbReference type="SUPFAM" id="SSF46689">
    <property type="entry name" value="Homeodomain-like"/>
    <property type="match status" value="2"/>
</dbReference>
<dbReference type="PROSITE" id="PS00041">
    <property type="entry name" value="HTH_ARAC_FAMILY_1"/>
    <property type="match status" value="1"/>
</dbReference>
<dbReference type="InterPro" id="IPR020449">
    <property type="entry name" value="Tscrpt_reg_AraC-type_HTH"/>
</dbReference>
<organism evidence="5 6">
    <name type="scientific">Lacibacterium aquatile</name>
    <dbReference type="NCBI Taxonomy" id="1168082"/>
    <lineage>
        <taxon>Bacteria</taxon>
        <taxon>Pseudomonadati</taxon>
        <taxon>Pseudomonadota</taxon>
        <taxon>Alphaproteobacteria</taxon>
        <taxon>Rhodospirillales</taxon>
        <taxon>Rhodospirillaceae</taxon>
    </lineage>
</organism>
<comment type="caution">
    <text evidence="5">The sequence shown here is derived from an EMBL/GenBank/DDBJ whole genome shotgun (WGS) entry which is preliminary data.</text>
</comment>
<keyword evidence="1" id="KW-0805">Transcription regulation</keyword>
<evidence type="ECO:0000256" key="1">
    <source>
        <dbReference type="ARBA" id="ARBA00023015"/>
    </source>
</evidence>
<dbReference type="PANTHER" id="PTHR11019:SF159">
    <property type="entry name" value="TRANSCRIPTIONAL REGULATOR-RELATED"/>
    <property type="match status" value="1"/>
</dbReference>
<gene>
    <name evidence="5" type="ORF">ACFSM5_12355</name>
</gene>
<dbReference type="InterPro" id="IPR018062">
    <property type="entry name" value="HTH_AraC-typ_CS"/>
</dbReference>
<dbReference type="SMART" id="SM00342">
    <property type="entry name" value="HTH_ARAC"/>
    <property type="match status" value="1"/>
</dbReference>
<dbReference type="RefSeq" id="WP_379876710.1">
    <property type="nucleotide sequence ID" value="NZ_JBHUIP010000012.1"/>
</dbReference>
<proteinExistence type="predicted"/>
<dbReference type="Proteomes" id="UP001597295">
    <property type="component" value="Unassembled WGS sequence"/>
</dbReference>
<name>A0ABW5DRA1_9PROT</name>
<dbReference type="PROSITE" id="PS01124">
    <property type="entry name" value="HTH_ARAC_FAMILY_2"/>
    <property type="match status" value="1"/>
</dbReference>
<dbReference type="InterPro" id="IPR018060">
    <property type="entry name" value="HTH_AraC"/>
</dbReference>
<dbReference type="Gene3D" id="1.10.10.60">
    <property type="entry name" value="Homeodomain-like"/>
    <property type="match status" value="2"/>
</dbReference>
<keyword evidence="3" id="KW-0804">Transcription</keyword>
<dbReference type="PANTHER" id="PTHR11019">
    <property type="entry name" value="HTH-TYPE TRANSCRIPTIONAL REGULATOR NIMR"/>
    <property type="match status" value="1"/>
</dbReference>
<keyword evidence="6" id="KW-1185">Reference proteome</keyword>
<accession>A0ABW5DRA1</accession>
<evidence type="ECO:0000259" key="4">
    <source>
        <dbReference type="PROSITE" id="PS01124"/>
    </source>
</evidence>
<evidence type="ECO:0000313" key="6">
    <source>
        <dbReference type="Proteomes" id="UP001597295"/>
    </source>
</evidence>
<evidence type="ECO:0000256" key="3">
    <source>
        <dbReference type="ARBA" id="ARBA00023163"/>
    </source>
</evidence>
<dbReference type="Pfam" id="PF12833">
    <property type="entry name" value="HTH_18"/>
    <property type="match status" value="1"/>
</dbReference>
<evidence type="ECO:0000313" key="5">
    <source>
        <dbReference type="EMBL" id="MFD2263683.1"/>
    </source>
</evidence>
<feature type="domain" description="HTH araC/xylS-type" evidence="4">
    <location>
        <begin position="144"/>
        <end position="242"/>
    </location>
</feature>
<reference evidence="6" key="1">
    <citation type="journal article" date="2019" name="Int. J. Syst. Evol. Microbiol.">
        <title>The Global Catalogue of Microorganisms (GCM) 10K type strain sequencing project: providing services to taxonomists for standard genome sequencing and annotation.</title>
        <authorList>
            <consortium name="The Broad Institute Genomics Platform"/>
            <consortium name="The Broad Institute Genome Sequencing Center for Infectious Disease"/>
            <person name="Wu L."/>
            <person name="Ma J."/>
        </authorList>
    </citation>
    <scope>NUCLEOTIDE SEQUENCE [LARGE SCALE GENOMIC DNA]</scope>
    <source>
        <strain evidence="6">CGMCC 1.19062</strain>
    </source>
</reference>
<dbReference type="EMBL" id="JBHUIP010000012">
    <property type="protein sequence ID" value="MFD2263683.1"/>
    <property type="molecule type" value="Genomic_DNA"/>
</dbReference>
<dbReference type="PRINTS" id="PR00032">
    <property type="entry name" value="HTHARAC"/>
</dbReference>
<evidence type="ECO:0000256" key="2">
    <source>
        <dbReference type="ARBA" id="ARBA00023125"/>
    </source>
</evidence>
<sequence length="250" mass="27940">MASHAFHKTFDTFIDTGVRTFACDYLLFASAGAFRLEVGERFWLLPPQRAALIKTGTAVRVTTRGPATSSSVLFEAPFLEADCRVFVIQPPLPEMIAYGMRWPQEAAGSPEAERFFRALADVAIAMSQQPEETWLPRPRTPEMQRAVTATLETLGEPISQEEIAARAHLSPRTLARRFEEEMQTSWRDFRGRARMLRAAELLLASQEPITEIAFAVGFQSSSAFVAAFRNFFGTTPSAYRRPSRASLASR</sequence>
<protein>
    <submittedName>
        <fullName evidence="5">Helix-turn-helix domain-containing protein</fullName>
    </submittedName>
</protein>